<dbReference type="PANTHER" id="PTHR42918">
    <property type="entry name" value="LYSYL-TRNA SYNTHETASE"/>
    <property type="match status" value="1"/>
</dbReference>
<dbReference type="GO" id="GO:0005829">
    <property type="term" value="C:cytosol"/>
    <property type="evidence" value="ECO:0007669"/>
    <property type="project" value="TreeGrafter"/>
</dbReference>
<dbReference type="Pfam" id="PF01336">
    <property type="entry name" value="tRNA_anti-codon"/>
    <property type="match status" value="1"/>
</dbReference>
<dbReference type="InterPro" id="IPR004365">
    <property type="entry name" value="NA-bd_OB_tRNA"/>
</dbReference>
<accession>A0A382VGT1</accession>
<comment type="similarity">
    <text evidence="1">Belongs to the class-II aminoacyl-tRNA synthetase family.</text>
</comment>
<dbReference type="Pfam" id="PF00152">
    <property type="entry name" value="tRNA-synt_2"/>
    <property type="match status" value="1"/>
</dbReference>
<keyword evidence="3" id="KW-0436">Ligase</keyword>
<dbReference type="CDD" id="cd04322">
    <property type="entry name" value="LysRS_N"/>
    <property type="match status" value="1"/>
</dbReference>
<evidence type="ECO:0000256" key="6">
    <source>
        <dbReference type="ARBA" id="ARBA00022840"/>
    </source>
</evidence>
<dbReference type="PANTHER" id="PTHR42918:SF15">
    <property type="entry name" value="LYSINE--TRNA LIGASE, CHLOROPLASTIC_MITOCHONDRIAL"/>
    <property type="match status" value="1"/>
</dbReference>
<keyword evidence="4" id="KW-0479">Metal-binding</keyword>
<evidence type="ECO:0000256" key="8">
    <source>
        <dbReference type="ARBA" id="ARBA00023146"/>
    </source>
</evidence>
<keyword evidence="8" id="KW-0030">Aminoacyl-tRNA synthetase</keyword>
<dbReference type="AlphaFoldDB" id="A0A382VGT1"/>
<proteinExistence type="inferred from homology"/>
<keyword evidence="7" id="KW-0648">Protein biosynthesis</keyword>
<dbReference type="EC" id="6.1.1.6" evidence="2"/>
<dbReference type="InterPro" id="IPR012340">
    <property type="entry name" value="NA-bd_OB-fold"/>
</dbReference>
<dbReference type="GO" id="GO:0005524">
    <property type="term" value="F:ATP binding"/>
    <property type="evidence" value="ECO:0007669"/>
    <property type="project" value="UniProtKB-KW"/>
</dbReference>
<dbReference type="EMBL" id="UINC01151561">
    <property type="protein sequence ID" value="SVD45245.1"/>
    <property type="molecule type" value="Genomic_DNA"/>
</dbReference>
<dbReference type="Gene3D" id="3.30.930.10">
    <property type="entry name" value="Bira Bifunctional Protein, Domain 2"/>
    <property type="match status" value="1"/>
</dbReference>
<evidence type="ECO:0000256" key="1">
    <source>
        <dbReference type="ARBA" id="ARBA00008226"/>
    </source>
</evidence>
<dbReference type="FunFam" id="2.40.50.140:FF:000024">
    <property type="entry name" value="Lysine--tRNA ligase"/>
    <property type="match status" value="1"/>
</dbReference>
<dbReference type="InterPro" id="IPR004364">
    <property type="entry name" value="Aa-tRNA-synt_II"/>
</dbReference>
<keyword evidence="6" id="KW-0067">ATP-binding</keyword>
<gene>
    <name evidence="12" type="ORF">METZ01_LOCUS398099</name>
</gene>
<name>A0A382VGT1_9ZZZZ</name>
<evidence type="ECO:0000256" key="3">
    <source>
        <dbReference type="ARBA" id="ARBA00022598"/>
    </source>
</evidence>
<dbReference type="SUPFAM" id="SSF55681">
    <property type="entry name" value="Class II aaRS and biotin synthetases"/>
    <property type="match status" value="1"/>
</dbReference>
<evidence type="ECO:0000313" key="12">
    <source>
        <dbReference type="EMBL" id="SVD45245.1"/>
    </source>
</evidence>
<organism evidence="12">
    <name type="scientific">marine metagenome</name>
    <dbReference type="NCBI Taxonomy" id="408172"/>
    <lineage>
        <taxon>unclassified sequences</taxon>
        <taxon>metagenomes</taxon>
        <taxon>ecological metagenomes</taxon>
    </lineage>
</organism>
<feature type="domain" description="Aminoacyl-tRNA synthetase class II (D/K/N)" evidence="10">
    <location>
        <begin position="163"/>
        <end position="218"/>
    </location>
</feature>
<dbReference type="GO" id="GO:0006430">
    <property type="term" value="P:lysyl-tRNA aminoacylation"/>
    <property type="evidence" value="ECO:0007669"/>
    <property type="project" value="TreeGrafter"/>
</dbReference>
<evidence type="ECO:0000256" key="2">
    <source>
        <dbReference type="ARBA" id="ARBA00013166"/>
    </source>
</evidence>
<dbReference type="SUPFAM" id="SSF50249">
    <property type="entry name" value="Nucleic acid-binding proteins"/>
    <property type="match status" value="1"/>
</dbReference>
<evidence type="ECO:0000256" key="5">
    <source>
        <dbReference type="ARBA" id="ARBA00022741"/>
    </source>
</evidence>
<comment type="catalytic activity">
    <reaction evidence="9">
        <text>tRNA(Lys) + L-lysine + ATP = L-lysyl-tRNA(Lys) + AMP + diphosphate</text>
        <dbReference type="Rhea" id="RHEA:20792"/>
        <dbReference type="Rhea" id="RHEA-COMP:9696"/>
        <dbReference type="Rhea" id="RHEA-COMP:9697"/>
        <dbReference type="ChEBI" id="CHEBI:30616"/>
        <dbReference type="ChEBI" id="CHEBI:32551"/>
        <dbReference type="ChEBI" id="CHEBI:33019"/>
        <dbReference type="ChEBI" id="CHEBI:78442"/>
        <dbReference type="ChEBI" id="CHEBI:78529"/>
        <dbReference type="ChEBI" id="CHEBI:456215"/>
        <dbReference type="EC" id="6.1.1.6"/>
    </reaction>
</comment>
<dbReference type="Gene3D" id="2.40.50.140">
    <property type="entry name" value="Nucleic acid-binding proteins"/>
    <property type="match status" value="1"/>
</dbReference>
<evidence type="ECO:0000256" key="7">
    <source>
        <dbReference type="ARBA" id="ARBA00022917"/>
    </source>
</evidence>
<dbReference type="GO" id="GO:0004824">
    <property type="term" value="F:lysine-tRNA ligase activity"/>
    <property type="evidence" value="ECO:0007669"/>
    <property type="project" value="UniProtKB-EC"/>
</dbReference>
<feature type="domain" description="OB" evidence="11">
    <location>
        <begin position="60"/>
        <end position="146"/>
    </location>
</feature>
<dbReference type="GO" id="GO:0000049">
    <property type="term" value="F:tRNA binding"/>
    <property type="evidence" value="ECO:0007669"/>
    <property type="project" value="TreeGrafter"/>
</dbReference>
<dbReference type="GO" id="GO:0046872">
    <property type="term" value="F:metal ion binding"/>
    <property type="evidence" value="ECO:0007669"/>
    <property type="project" value="UniProtKB-KW"/>
</dbReference>
<dbReference type="InterPro" id="IPR044136">
    <property type="entry name" value="Lys-tRNA-ligase_II_N"/>
</dbReference>
<evidence type="ECO:0000259" key="10">
    <source>
        <dbReference type="Pfam" id="PF00152"/>
    </source>
</evidence>
<keyword evidence="5" id="KW-0547">Nucleotide-binding</keyword>
<protein>
    <recommendedName>
        <fullName evidence="2">lysine--tRNA ligase</fullName>
        <ecNumber evidence="2">6.1.1.6</ecNumber>
    </recommendedName>
</protein>
<evidence type="ECO:0000259" key="11">
    <source>
        <dbReference type="Pfam" id="PF01336"/>
    </source>
</evidence>
<dbReference type="InterPro" id="IPR045864">
    <property type="entry name" value="aa-tRNA-synth_II/BPL/LPL"/>
</dbReference>
<reference evidence="12" key="1">
    <citation type="submission" date="2018-05" db="EMBL/GenBank/DDBJ databases">
        <authorList>
            <person name="Lanie J.A."/>
            <person name="Ng W.-L."/>
            <person name="Kazmierczak K.M."/>
            <person name="Andrzejewski T.M."/>
            <person name="Davidsen T.M."/>
            <person name="Wayne K.J."/>
            <person name="Tettelin H."/>
            <person name="Glass J.I."/>
            <person name="Rusch D."/>
            <person name="Podicherti R."/>
            <person name="Tsui H.-C.T."/>
            <person name="Winkler M.E."/>
        </authorList>
    </citation>
    <scope>NUCLEOTIDE SEQUENCE</scope>
</reference>
<evidence type="ECO:0000256" key="9">
    <source>
        <dbReference type="ARBA" id="ARBA00048573"/>
    </source>
</evidence>
<feature type="non-terminal residue" evidence="12">
    <location>
        <position position="219"/>
    </location>
</feature>
<sequence length="219" mass="25338">MSERDRFFEQRLAKADELRELGTDPYANDFRVDTRIADFHRFYGDKDKEELEGADQEHAVAGRVMAINKMGKAAFLRIQDETSDTPGKDGEPVGKLQLYLRRDDLPETDFAHYKKLDIGDIVGVKGTPTRTRTGELTLNASSFRILTKSLRPLPEKWHGLSDVEIRYRQRYLDLISNEEARQTFRARSKVIEWIRRFFSERQFLEVETPMMHPIAGGAA</sequence>
<evidence type="ECO:0000256" key="4">
    <source>
        <dbReference type="ARBA" id="ARBA00022723"/>
    </source>
</evidence>